<evidence type="ECO:0000256" key="4">
    <source>
        <dbReference type="ARBA" id="ARBA00022475"/>
    </source>
</evidence>
<dbReference type="PROSITE" id="PS50893">
    <property type="entry name" value="ABC_TRANSPORTER_2"/>
    <property type="match status" value="1"/>
</dbReference>
<evidence type="ECO:0000256" key="7">
    <source>
        <dbReference type="ARBA" id="ARBA00023136"/>
    </source>
</evidence>
<dbReference type="Proteomes" id="UP001200430">
    <property type="component" value="Unassembled WGS sequence"/>
</dbReference>
<dbReference type="CDD" id="cd03257">
    <property type="entry name" value="ABC_NikE_OppD_transporters"/>
    <property type="match status" value="1"/>
</dbReference>
<dbReference type="InterPro" id="IPR027417">
    <property type="entry name" value="P-loop_NTPase"/>
</dbReference>
<organism evidence="9 10">
    <name type="scientific">Dethiosulfovibrio marinus</name>
    <dbReference type="NCBI Taxonomy" id="133532"/>
    <lineage>
        <taxon>Bacteria</taxon>
        <taxon>Thermotogati</taxon>
        <taxon>Synergistota</taxon>
        <taxon>Synergistia</taxon>
        <taxon>Synergistales</taxon>
        <taxon>Dethiosulfovibrionaceae</taxon>
        <taxon>Dethiosulfovibrio</taxon>
    </lineage>
</organism>
<evidence type="ECO:0000256" key="6">
    <source>
        <dbReference type="ARBA" id="ARBA00022840"/>
    </source>
</evidence>
<comment type="caution">
    <text evidence="9">The sequence shown here is derived from an EMBL/GenBank/DDBJ whole genome shotgun (WGS) entry which is preliminary data.</text>
</comment>
<evidence type="ECO:0000256" key="3">
    <source>
        <dbReference type="ARBA" id="ARBA00022448"/>
    </source>
</evidence>
<dbReference type="InterPro" id="IPR050388">
    <property type="entry name" value="ABC_Ni/Peptide_Import"/>
</dbReference>
<evidence type="ECO:0000313" key="9">
    <source>
        <dbReference type="EMBL" id="MCF4143171.1"/>
    </source>
</evidence>
<dbReference type="SUPFAM" id="SSF52540">
    <property type="entry name" value="P-loop containing nucleoside triphosphate hydrolases"/>
    <property type="match status" value="1"/>
</dbReference>
<name>A0ABS9ERM8_9BACT</name>
<dbReference type="PROSITE" id="PS00211">
    <property type="entry name" value="ABC_TRANSPORTER_1"/>
    <property type="match status" value="1"/>
</dbReference>
<protein>
    <submittedName>
        <fullName evidence="9">ABC transporter ATP-binding protein</fullName>
    </submittedName>
</protein>
<dbReference type="Pfam" id="PF00005">
    <property type="entry name" value="ABC_tran"/>
    <property type="match status" value="1"/>
</dbReference>
<reference evidence="9 10" key="1">
    <citation type="submission" date="2022-01" db="EMBL/GenBank/DDBJ databases">
        <title>Dethiosulfovibrio faecalis sp. nov., a novel proteolytic, non-sulfur-reducing bacterium isolated from a marine aquaculture solid waste bioreactor.</title>
        <authorList>
            <person name="Grabowski S."/>
            <person name="Apolinario E."/>
            <person name="Schneider N."/>
            <person name="Marshall C.W."/>
            <person name="Sowers K.R."/>
        </authorList>
    </citation>
    <scope>NUCLEOTIDE SEQUENCE [LARGE SCALE GENOMIC DNA]</scope>
    <source>
        <strain evidence="9 10">DSM 12537</strain>
    </source>
</reference>
<dbReference type="GO" id="GO:0005524">
    <property type="term" value="F:ATP binding"/>
    <property type="evidence" value="ECO:0007669"/>
    <property type="project" value="UniProtKB-KW"/>
</dbReference>
<keyword evidence="10" id="KW-1185">Reference proteome</keyword>
<keyword evidence="4" id="KW-1003">Cell membrane</keyword>
<evidence type="ECO:0000256" key="2">
    <source>
        <dbReference type="ARBA" id="ARBA00005417"/>
    </source>
</evidence>
<keyword evidence="7" id="KW-0472">Membrane</keyword>
<sequence length="325" mass="35821">MKQDLLLDIKGLTVRYHTDSGVVQAVDKLDLKLAPGESLGFVGETGAGKTTTALSVMQLIQSPPGEIVEGSISFQGRDMLSLSESEKRIVRGGRIAMIFQDPMTSLNPVMPVDRQIMEMVQLHGDMDEKRAHERALEMLELVGIRPERAGDYPHQFSGGMRQRVVIAIALACDPALLIADEPTTALDVTIQAQVLELMKDLKRKFNTALMLITHDLGVVAEICDKVAIMYAGSVVEYGDTDSLYEHRMHPYTEGLFNSIPDVDAPRSRLQVIQGLTPDPTDLPRGCRFHPRCPYALPSCSEARPEMVEWRPGHFVACPVRCGGLS</sequence>
<dbReference type="RefSeq" id="WP_236099875.1">
    <property type="nucleotide sequence ID" value="NZ_JAKGUD010000011.1"/>
</dbReference>
<dbReference type="EMBL" id="JAKGUD010000011">
    <property type="protein sequence ID" value="MCF4143171.1"/>
    <property type="molecule type" value="Genomic_DNA"/>
</dbReference>
<comment type="similarity">
    <text evidence="2">Belongs to the ABC transporter superfamily.</text>
</comment>
<dbReference type="PANTHER" id="PTHR43297:SF2">
    <property type="entry name" value="DIPEPTIDE TRANSPORT ATP-BINDING PROTEIN DPPD"/>
    <property type="match status" value="1"/>
</dbReference>
<dbReference type="PANTHER" id="PTHR43297">
    <property type="entry name" value="OLIGOPEPTIDE TRANSPORT ATP-BINDING PROTEIN APPD"/>
    <property type="match status" value="1"/>
</dbReference>
<dbReference type="InterPro" id="IPR013563">
    <property type="entry name" value="Oligopep_ABC_C"/>
</dbReference>
<keyword evidence="3" id="KW-0813">Transport</keyword>
<evidence type="ECO:0000313" key="10">
    <source>
        <dbReference type="Proteomes" id="UP001200430"/>
    </source>
</evidence>
<gene>
    <name evidence="9" type="ORF">L2W38_10150</name>
</gene>
<evidence type="ECO:0000256" key="1">
    <source>
        <dbReference type="ARBA" id="ARBA00004202"/>
    </source>
</evidence>
<dbReference type="Pfam" id="PF08352">
    <property type="entry name" value="oligo_HPY"/>
    <property type="match status" value="1"/>
</dbReference>
<proteinExistence type="inferred from homology"/>
<feature type="domain" description="ABC transporter" evidence="8">
    <location>
        <begin position="9"/>
        <end position="256"/>
    </location>
</feature>
<dbReference type="NCBIfam" id="TIGR01727">
    <property type="entry name" value="oligo_HPY"/>
    <property type="match status" value="1"/>
</dbReference>
<keyword evidence="6 9" id="KW-0067">ATP-binding</keyword>
<comment type="subcellular location">
    <subcellularLocation>
        <location evidence="1">Cell membrane</location>
        <topology evidence="1">Peripheral membrane protein</topology>
    </subcellularLocation>
</comment>
<dbReference type="InterPro" id="IPR003593">
    <property type="entry name" value="AAA+_ATPase"/>
</dbReference>
<accession>A0ABS9ERM8</accession>
<dbReference type="SMART" id="SM00382">
    <property type="entry name" value="AAA"/>
    <property type="match status" value="1"/>
</dbReference>
<dbReference type="InterPro" id="IPR017871">
    <property type="entry name" value="ABC_transporter-like_CS"/>
</dbReference>
<evidence type="ECO:0000259" key="8">
    <source>
        <dbReference type="PROSITE" id="PS50893"/>
    </source>
</evidence>
<dbReference type="InterPro" id="IPR003439">
    <property type="entry name" value="ABC_transporter-like_ATP-bd"/>
</dbReference>
<dbReference type="Gene3D" id="3.40.50.300">
    <property type="entry name" value="P-loop containing nucleotide triphosphate hydrolases"/>
    <property type="match status" value="1"/>
</dbReference>
<evidence type="ECO:0000256" key="5">
    <source>
        <dbReference type="ARBA" id="ARBA00022741"/>
    </source>
</evidence>
<keyword evidence="5" id="KW-0547">Nucleotide-binding</keyword>